<dbReference type="EMBL" id="KK120124">
    <property type="protein sequence ID" value="KFM77564.1"/>
    <property type="molecule type" value="Genomic_DNA"/>
</dbReference>
<keyword evidence="3" id="KW-0687">Ribonucleoprotein</keyword>
<evidence type="ECO:0000256" key="3">
    <source>
        <dbReference type="ARBA" id="ARBA00023274"/>
    </source>
</evidence>
<keyword evidence="5" id="KW-1185">Reference proteome</keyword>
<dbReference type="STRING" id="407821.A0A087UJM5"/>
<dbReference type="Proteomes" id="UP000054359">
    <property type="component" value="Unassembled WGS sequence"/>
</dbReference>
<proteinExistence type="inferred from homology"/>
<protein>
    <recommendedName>
        <fullName evidence="6">28S ribosomal protein S17, mitochondrial</fullName>
    </recommendedName>
</protein>
<dbReference type="PANTHER" id="PTHR24088">
    <property type="entry name" value="28S RIBOSOMAL PROTEIN S17, MITOCHONDRIAL"/>
    <property type="match status" value="1"/>
</dbReference>
<evidence type="ECO:0000313" key="5">
    <source>
        <dbReference type="Proteomes" id="UP000054359"/>
    </source>
</evidence>
<dbReference type="Pfam" id="PF00366">
    <property type="entry name" value="Ribosomal_S17"/>
    <property type="match status" value="1"/>
</dbReference>
<dbReference type="GO" id="GO:0032543">
    <property type="term" value="P:mitochondrial translation"/>
    <property type="evidence" value="ECO:0007669"/>
    <property type="project" value="TreeGrafter"/>
</dbReference>
<dbReference type="PANTHER" id="PTHR24088:SF0">
    <property type="entry name" value="SMALL RIBOSOMAL SUBUNIT PROTEIN US17M"/>
    <property type="match status" value="1"/>
</dbReference>
<keyword evidence="2" id="KW-0689">Ribosomal protein</keyword>
<dbReference type="InterPro" id="IPR039193">
    <property type="entry name" value="Ribosomal_uS17m_metazoa"/>
</dbReference>
<organism evidence="4 5">
    <name type="scientific">Stegodyphus mimosarum</name>
    <name type="common">African social velvet spider</name>
    <dbReference type="NCBI Taxonomy" id="407821"/>
    <lineage>
        <taxon>Eukaryota</taxon>
        <taxon>Metazoa</taxon>
        <taxon>Ecdysozoa</taxon>
        <taxon>Arthropoda</taxon>
        <taxon>Chelicerata</taxon>
        <taxon>Arachnida</taxon>
        <taxon>Araneae</taxon>
        <taxon>Araneomorphae</taxon>
        <taxon>Entelegynae</taxon>
        <taxon>Eresoidea</taxon>
        <taxon>Eresidae</taxon>
        <taxon>Stegodyphus</taxon>
    </lineage>
</organism>
<dbReference type="InterPro" id="IPR000266">
    <property type="entry name" value="Ribosomal_uS17"/>
</dbReference>
<dbReference type="InterPro" id="IPR012340">
    <property type="entry name" value="NA-bd_OB-fold"/>
</dbReference>
<dbReference type="GO" id="GO:0005763">
    <property type="term" value="C:mitochondrial small ribosomal subunit"/>
    <property type="evidence" value="ECO:0007669"/>
    <property type="project" value="InterPro"/>
</dbReference>
<comment type="similarity">
    <text evidence="1">Belongs to the universal ribosomal protein uS17 family.</text>
</comment>
<evidence type="ECO:0000313" key="4">
    <source>
        <dbReference type="EMBL" id="KFM77564.1"/>
    </source>
</evidence>
<dbReference type="AlphaFoldDB" id="A0A087UJM5"/>
<name>A0A087UJM5_STEMI</name>
<gene>
    <name evidence="4" type="ORF">X975_12389</name>
</gene>
<evidence type="ECO:0000256" key="1">
    <source>
        <dbReference type="ARBA" id="ARBA00010254"/>
    </source>
</evidence>
<sequence>MQSVKRGAILFGKVINSDLPQAVKVRVSKYVMDERLTMYFKEHFQYYAYGASKECEEGDYVLIRELAESDDKKITHAVESVVYKLGYFIDPVTGKRNAGTEYIDDIKRTSELFGMKP</sequence>
<feature type="non-terminal residue" evidence="4">
    <location>
        <position position="117"/>
    </location>
</feature>
<accession>A0A087UJM5</accession>
<reference evidence="4 5" key="1">
    <citation type="submission" date="2013-11" db="EMBL/GenBank/DDBJ databases">
        <title>Genome sequencing of Stegodyphus mimosarum.</title>
        <authorList>
            <person name="Bechsgaard J."/>
        </authorList>
    </citation>
    <scope>NUCLEOTIDE SEQUENCE [LARGE SCALE GENOMIC DNA]</scope>
</reference>
<evidence type="ECO:0000256" key="2">
    <source>
        <dbReference type="ARBA" id="ARBA00022980"/>
    </source>
</evidence>
<dbReference type="OrthoDB" id="274752at2759"/>
<dbReference type="Gene3D" id="2.40.50.140">
    <property type="entry name" value="Nucleic acid-binding proteins"/>
    <property type="match status" value="1"/>
</dbReference>
<evidence type="ECO:0008006" key="6">
    <source>
        <dbReference type="Google" id="ProtNLM"/>
    </source>
</evidence>
<dbReference type="SUPFAM" id="SSF50249">
    <property type="entry name" value="Nucleic acid-binding proteins"/>
    <property type="match status" value="1"/>
</dbReference>
<dbReference type="GO" id="GO:0003735">
    <property type="term" value="F:structural constituent of ribosome"/>
    <property type="evidence" value="ECO:0007669"/>
    <property type="project" value="InterPro"/>
</dbReference>
<dbReference type="OMA" id="TVHAKWI"/>